<dbReference type="Pfam" id="PF14322">
    <property type="entry name" value="SusD-like_3"/>
    <property type="match status" value="1"/>
</dbReference>
<gene>
    <name evidence="8" type="ORF">SAMN05444682_102290</name>
</gene>
<evidence type="ECO:0000259" key="7">
    <source>
        <dbReference type="Pfam" id="PF14322"/>
    </source>
</evidence>
<evidence type="ECO:0000259" key="6">
    <source>
        <dbReference type="Pfam" id="PF07980"/>
    </source>
</evidence>
<reference evidence="8 9" key="1">
    <citation type="submission" date="2016-10" db="EMBL/GenBank/DDBJ databases">
        <authorList>
            <person name="de Groot N.N."/>
        </authorList>
    </citation>
    <scope>NUCLEOTIDE SEQUENCE [LARGE SCALE GENOMIC DNA]</scope>
    <source>
        <strain evidence="8 9">RK1</strain>
    </source>
</reference>
<evidence type="ECO:0000256" key="3">
    <source>
        <dbReference type="ARBA" id="ARBA00022729"/>
    </source>
</evidence>
<dbReference type="InterPro" id="IPR011990">
    <property type="entry name" value="TPR-like_helical_dom_sf"/>
</dbReference>
<dbReference type="EMBL" id="FOQO01000002">
    <property type="protein sequence ID" value="SFI09523.1"/>
    <property type="molecule type" value="Genomic_DNA"/>
</dbReference>
<feature type="domain" description="SusD-like N-terminal" evidence="7">
    <location>
        <begin position="64"/>
        <end position="219"/>
    </location>
</feature>
<dbReference type="AlphaFoldDB" id="A0A1I3FE64"/>
<dbReference type="Proteomes" id="UP000198670">
    <property type="component" value="Unassembled WGS sequence"/>
</dbReference>
<feature type="domain" description="RagB/SusD" evidence="6">
    <location>
        <begin position="347"/>
        <end position="501"/>
    </location>
</feature>
<dbReference type="InterPro" id="IPR012944">
    <property type="entry name" value="SusD_RagB_dom"/>
</dbReference>
<dbReference type="GO" id="GO:0009279">
    <property type="term" value="C:cell outer membrane"/>
    <property type="evidence" value="ECO:0007669"/>
    <property type="project" value="UniProtKB-SubCell"/>
</dbReference>
<sequence>MKCVIYISVLLLGVTLISGCESLLEPTPRGQIALDQLLTTEEGLITAVNGVYQPLHTLYEGNVSRLTDMASDDGWTWRKETEPDIFIVDQTFNVSQSVWTDLYTGITRANTVLSRMDGVSEFSDAAVREAIEGQAKFMRAFYYFNLVRFFGGVPLILQEIKTRSDAEQARATIEEVYVQIKSDLDDASRLLPDSYPGNTGMEVGRPTSYAAHALRSLVHLELEEWTEAAAAAQTVISNTSLGLLPNYAANFNGSQENGHTSLFEVQYGGVTAATTTAISNFFAPPDLQGGASILPSDDNLEGKGGSLSSGNGLVQAFEPGDTRRDIVLKNYGLANFIDPSKPDGSLYFVNKFYNTNDPVGLSTWNFPLIRYGEMLLVRAEALNEIDYIADGEAFNLLNTIRLNAGLSARTVAELPDQEAFREALRKERRIELCFEAKRFHDLNRWGILRDRVQVQMDYLGLDFPTQKTIEHPITGKEYYLYPIPSIEFVNNAQLGEQNPGY</sequence>
<dbReference type="Gene3D" id="1.25.40.390">
    <property type="match status" value="1"/>
</dbReference>
<evidence type="ECO:0000256" key="5">
    <source>
        <dbReference type="ARBA" id="ARBA00023237"/>
    </source>
</evidence>
<evidence type="ECO:0000313" key="8">
    <source>
        <dbReference type="EMBL" id="SFI09523.1"/>
    </source>
</evidence>
<protein>
    <submittedName>
        <fullName evidence="8">Starch-binding associating with outer membrane</fullName>
    </submittedName>
</protein>
<keyword evidence="5" id="KW-0998">Cell outer membrane</keyword>
<evidence type="ECO:0000256" key="1">
    <source>
        <dbReference type="ARBA" id="ARBA00004442"/>
    </source>
</evidence>
<evidence type="ECO:0000256" key="2">
    <source>
        <dbReference type="ARBA" id="ARBA00006275"/>
    </source>
</evidence>
<keyword evidence="3" id="KW-0732">Signal</keyword>
<evidence type="ECO:0000256" key="4">
    <source>
        <dbReference type="ARBA" id="ARBA00023136"/>
    </source>
</evidence>
<name>A0A1I3FE64_9SPHI</name>
<dbReference type="CDD" id="cd08977">
    <property type="entry name" value="SusD"/>
    <property type="match status" value="1"/>
</dbReference>
<evidence type="ECO:0000313" key="9">
    <source>
        <dbReference type="Proteomes" id="UP000198670"/>
    </source>
</evidence>
<comment type="subcellular location">
    <subcellularLocation>
        <location evidence="1">Cell outer membrane</location>
    </subcellularLocation>
</comment>
<proteinExistence type="inferred from homology"/>
<dbReference type="STRING" id="1477437.SAMN05444682_102290"/>
<dbReference type="PROSITE" id="PS51257">
    <property type="entry name" value="PROKAR_LIPOPROTEIN"/>
    <property type="match status" value="1"/>
</dbReference>
<dbReference type="Pfam" id="PF07980">
    <property type="entry name" value="SusD_RagB"/>
    <property type="match status" value="1"/>
</dbReference>
<accession>A0A1I3FE64</accession>
<keyword evidence="4" id="KW-0472">Membrane</keyword>
<dbReference type="InterPro" id="IPR033985">
    <property type="entry name" value="SusD-like_N"/>
</dbReference>
<keyword evidence="9" id="KW-1185">Reference proteome</keyword>
<organism evidence="8 9">
    <name type="scientific">Parapedobacter indicus</name>
    <dbReference type="NCBI Taxonomy" id="1477437"/>
    <lineage>
        <taxon>Bacteria</taxon>
        <taxon>Pseudomonadati</taxon>
        <taxon>Bacteroidota</taxon>
        <taxon>Sphingobacteriia</taxon>
        <taxon>Sphingobacteriales</taxon>
        <taxon>Sphingobacteriaceae</taxon>
        <taxon>Parapedobacter</taxon>
    </lineage>
</organism>
<dbReference type="OrthoDB" id="993981at2"/>
<dbReference type="SUPFAM" id="SSF48452">
    <property type="entry name" value="TPR-like"/>
    <property type="match status" value="1"/>
</dbReference>
<dbReference type="RefSeq" id="WP_090625066.1">
    <property type="nucleotide sequence ID" value="NZ_FOQO01000002.1"/>
</dbReference>
<comment type="similarity">
    <text evidence="2">Belongs to the SusD family.</text>
</comment>